<dbReference type="GO" id="GO:0005743">
    <property type="term" value="C:mitochondrial inner membrane"/>
    <property type="evidence" value="ECO:0007669"/>
    <property type="project" value="UniProtKB-SubCell"/>
</dbReference>
<keyword evidence="15" id="KW-1185">Reference proteome</keyword>
<keyword evidence="8 12" id="KW-0560">Oxidoreductase</keyword>
<dbReference type="CDD" id="cd22888">
    <property type="entry name" value="CcO_VIIa_fungal"/>
    <property type="match status" value="1"/>
</dbReference>
<keyword evidence="9 12" id="KW-0496">Mitochondrion</keyword>
<dbReference type="GO" id="GO:0006123">
    <property type="term" value="P:mitochondrial electron transport, cytochrome c to oxygen"/>
    <property type="evidence" value="ECO:0007669"/>
    <property type="project" value="InterPro"/>
</dbReference>
<evidence type="ECO:0000256" key="4">
    <source>
        <dbReference type="ARBA" id="ARBA00016081"/>
    </source>
</evidence>
<evidence type="ECO:0000256" key="7">
    <source>
        <dbReference type="ARBA" id="ARBA00022989"/>
    </source>
</evidence>
<dbReference type="GO" id="GO:0004129">
    <property type="term" value="F:cytochrome-c oxidase activity"/>
    <property type="evidence" value="ECO:0007669"/>
    <property type="project" value="TreeGrafter"/>
</dbReference>
<comment type="similarity">
    <text evidence="3 12">Belongs to the fungal cytochrome c oxidase subunit 7a family.</text>
</comment>
<dbReference type="InterPro" id="IPR034884">
    <property type="entry name" value="Cytochrome_c_oxidase_VIc/VIIs"/>
</dbReference>
<evidence type="ECO:0000313" key="15">
    <source>
        <dbReference type="Proteomes" id="UP000027195"/>
    </source>
</evidence>
<organism evidence="14 15">
    <name type="scientific">Botryobasidium botryosum (strain FD-172 SS1)</name>
    <dbReference type="NCBI Taxonomy" id="930990"/>
    <lineage>
        <taxon>Eukaryota</taxon>
        <taxon>Fungi</taxon>
        <taxon>Dikarya</taxon>
        <taxon>Basidiomycota</taxon>
        <taxon>Agaricomycotina</taxon>
        <taxon>Agaricomycetes</taxon>
        <taxon>Cantharellales</taxon>
        <taxon>Botryobasidiaceae</taxon>
        <taxon>Botryobasidium</taxon>
    </lineage>
</organism>
<reference evidence="15" key="1">
    <citation type="journal article" date="2014" name="Proc. Natl. Acad. Sci. U.S.A.">
        <title>Extensive sampling of basidiomycete genomes demonstrates inadequacy of the white-rot/brown-rot paradigm for wood decay fungi.</title>
        <authorList>
            <person name="Riley R."/>
            <person name="Salamov A.A."/>
            <person name="Brown D.W."/>
            <person name="Nagy L.G."/>
            <person name="Floudas D."/>
            <person name="Held B.W."/>
            <person name="Levasseur A."/>
            <person name="Lombard V."/>
            <person name="Morin E."/>
            <person name="Otillar R."/>
            <person name="Lindquist E.A."/>
            <person name="Sun H."/>
            <person name="LaButti K.M."/>
            <person name="Schmutz J."/>
            <person name="Jabbour D."/>
            <person name="Luo H."/>
            <person name="Baker S.E."/>
            <person name="Pisabarro A.G."/>
            <person name="Walton J.D."/>
            <person name="Blanchette R.A."/>
            <person name="Henrissat B."/>
            <person name="Martin F."/>
            <person name="Cullen D."/>
            <person name="Hibbett D.S."/>
            <person name="Grigoriev I.V."/>
        </authorList>
    </citation>
    <scope>NUCLEOTIDE SEQUENCE [LARGE SCALE GENOMIC DNA]</scope>
    <source>
        <strain evidence="15">FD-172 SS1</strain>
    </source>
</reference>
<evidence type="ECO:0000256" key="13">
    <source>
        <dbReference type="SAM" id="Phobius"/>
    </source>
</evidence>
<dbReference type="HOGENOM" id="CLU_196969_0_0_1"/>
<accession>A0A067LSS0</accession>
<evidence type="ECO:0000256" key="1">
    <source>
        <dbReference type="ARBA" id="ARBA00004434"/>
    </source>
</evidence>
<evidence type="ECO:0000256" key="9">
    <source>
        <dbReference type="ARBA" id="ARBA00023128"/>
    </source>
</evidence>
<dbReference type="UniPathway" id="UPA00705"/>
<dbReference type="PANTHER" id="PTHR28264:SF1">
    <property type="entry name" value="CYTOCHROME C OXIDASE SUBUNIT 6C"/>
    <property type="match status" value="1"/>
</dbReference>
<evidence type="ECO:0000256" key="12">
    <source>
        <dbReference type="PIRNR" id="PIRNR000283"/>
    </source>
</evidence>
<dbReference type="Proteomes" id="UP000027195">
    <property type="component" value="Unassembled WGS sequence"/>
</dbReference>
<gene>
    <name evidence="14" type="ORF">BOTBODRAFT_181888</name>
</gene>
<dbReference type="Pfam" id="PF02937">
    <property type="entry name" value="COX6C"/>
    <property type="match status" value="1"/>
</dbReference>
<proteinExistence type="inferred from homology"/>
<evidence type="ECO:0000256" key="3">
    <source>
        <dbReference type="ARBA" id="ARBA00008862"/>
    </source>
</evidence>
<evidence type="ECO:0000313" key="14">
    <source>
        <dbReference type="EMBL" id="KDQ06109.1"/>
    </source>
</evidence>
<keyword evidence="10 12" id="KW-0472">Membrane</keyword>
<dbReference type="FunCoup" id="A0A067LSS0">
    <property type="interactions" value="76"/>
</dbReference>
<evidence type="ECO:0000256" key="6">
    <source>
        <dbReference type="ARBA" id="ARBA00022792"/>
    </source>
</evidence>
<comment type="function">
    <text evidence="12">Component of the cytochrome c oxidase, the last enzyme in the mitochondrial electron transport chain which drives oxidative phosphorylation.</text>
</comment>
<dbReference type="InParanoid" id="A0A067LSS0"/>
<keyword evidence="7 13" id="KW-1133">Transmembrane helix</keyword>
<evidence type="ECO:0000256" key="10">
    <source>
        <dbReference type="ARBA" id="ARBA00023136"/>
    </source>
</evidence>
<dbReference type="InterPro" id="IPR014368">
    <property type="entry name" value="Cyt_c_oxidase_su7a_fun"/>
</dbReference>
<sequence>MPIAPITGKLRKRLFLDLTAAIGLGTAGGYAYWYGVKVPSLRTREEFYAKYEQQKQAEVPS</sequence>
<evidence type="ECO:0000256" key="2">
    <source>
        <dbReference type="ARBA" id="ARBA00004673"/>
    </source>
</evidence>
<protein>
    <recommendedName>
        <fullName evidence="4 12">Cytochrome c oxidase subunit 9, mitochondrial</fullName>
    </recommendedName>
    <alternativeName>
        <fullName evidence="11 12">Cytochrome c oxidase polypeptide VIIA</fullName>
    </alternativeName>
</protein>
<dbReference type="GO" id="GO:0016491">
    <property type="term" value="F:oxidoreductase activity"/>
    <property type="evidence" value="ECO:0007669"/>
    <property type="project" value="UniProtKB-KW"/>
</dbReference>
<evidence type="ECO:0000256" key="8">
    <source>
        <dbReference type="ARBA" id="ARBA00023002"/>
    </source>
</evidence>
<dbReference type="EMBL" id="KL198155">
    <property type="protein sequence ID" value="KDQ06109.1"/>
    <property type="molecule type" value="Genomic_DNA"/>
</dbReference>
<dbReference type="AlphaFoldDB" id="A0A067LSS0"/>
<dbReference type="PIRSF" id="PIRSF000283">
    <property type="entry name" value="COX9"/>
    <property type="match status" value="1"/>
</dbReference>
<evidence type="ECO:0000256" key="5">
    <source>
        <dbReference type="ARBA" id="ARBA00022692"/>
    </source>
</evidence>
<evidence type="ECO:0000256" key="11">
    <source>
        <dbReference type="ARBA" id="ARBA00031091"/>
    </source>
</evidence>
<dbReference type="PANTHER" id="PTHR28264">
    <property type="entry name" value="CYTOCHROME C OXIDASE SUBUNIT 7A"/>
    <property type="match status" value="1"/>
</dbReference>
<comment type="pathway">
    <text evidence="2 12">Energy metabolism; oxidative phosphorylation.</text>
</comment>
<name>A0A067LSS0_BOTB1</name>
<keyword evidence="5 13" id="KW-0812">Transmembrane</keyword>
<feature type="transmembrane region" description="Helical" evidence="13">
    <location>
        <begin position="14"/>
        <end position="33"/>
    </location>
</feature>
<comment type="subcellular location">
    <subcellularLocation>
        <location evidence="1">Mitochondrion inner membrane</location>
        <topology evidence="1">Single-pass membrane protein</topology>
    </subcellularLocation>
</comment>
<keyword evidence="6 12" id="KW-0999">Mitochondrion inner membrane</keyword>
<dbReference type="STRING" id="930990.A0A067LSS0"/>